<proteinExistence type="inferred from homology"/>
<accession>A0A3B1E980</accession>
<evidence type="ECO:0000256" key="1">
    <source>
        <dbReference type="ARBA" id="ARBA00010333"/>
    </source>
</evidence>
<dbReference type="SUPFAM" id="SSF53850">
    <property type="entry name" value="Periplasmic binding protein-like II"/>
    <property type="match status" value="1"/>
</dbReference>
<keyword evidence="3" id="KW-0732">Signal</keyword>
<dbReference type="SMART" id="SM00062">
    <property type="entry name" value="PBPb"/>
    <property type="match status" value="1"/>
</dbReference>
<protein>
    <submittedName>
        <fullName evidence="5">Glutamate Aspartate periplasmic binding protein GltI (TC 3.A.1.3.4)</fullName>
    </submittedName>
</protein>
<reference evidence="5" key="1">
    <citation type="submission" date="2018-10" db="EMBL/GenBank/DDBJ databases">
        <authorList>
            <person name="Aoki K."/>
        </authorList>
    </citation>
    <scope>NUCLEOTIDE SEQUENCE</scope>
</reference>
<evidence type="ECO:0000256" key="3">
    <source>
        <dbReference type="ARBA" id="ARBA00022729"/>
    </source>
</evidence>
<sequence length="333" mass="37650">MKKISILAIFTILVCIISPAKTLQNIQKRGYLKCGVQAGLSGLSDIDNKNKWSGLYIDYCRAIAAGVLGDAKKVKFIKIHPITKFKDLDAGIIDILSTNISLGLEIDVSQNINFGGIIYYGGQGFLTRKKLNINNAKQLNNASICLNSKANIGFLIDDYFLKYKIKYKKISYRSANKAKLGFIKGKCDVLVDTRYNLYRLKSKLKNSSKYKILPQIIVKEPKGAIIKHKDDEWLNIVRWTLFALIEAEELGITKKNIDSKNSSTDLYARIFLGKQNNRGKNIHLKNNWAYNIIKQVGNYGEIFERNLGANSNLKMNRGYNNLWSKGGLMYSMP</sequence>
<evidence type="ECO:0000256" key="2">
    <source>
        <dbReference type="ARBA" id="ARBA00022448"/>
    </source>
</evidence>
<dbReference type="InterPro" id="IPR001638">
    <property type="entry name" value="Solute-binding_3/MltF_N"/>
</dbReference>
<dbReference type="EMBL" id="UOYO01000021">
    <property type="protein sequence ID" value="VAY87256.1"/>
    <property type="molecule type" value="Genomic_DNA"/>
</dbReference>
<dbReference type="PANTHER" id="PTHR30085:SF7">
    <property type="entry name" value="AMINO-ACID ABC TRANSPORTER-BINDING PROTEIN YHDW-RELATED"/>
    <property type="match status" value="1"/>
</dbReference>
<dbReference type="InterPro" id="IPR051455">
    <property type="entry name" value="Bact_solute-bind_prot3"/>
</dbReference>
<name>A0A3B1E980_9ZZZZ</name>
<keyword evidence="2" id="KW-0813">Transport</keyword>
<dbReference type="Pfam" id="PF00497">
    <property type="entry name" value="SBP_bac_3"/>
    <property type="match status" value="1"/>
</dbReference>
<dbReference type="PANTHER" id="PTHR30085">
    <property type="entry name" value="AMINO ACID ABC TRANSPORTER PERMEASE"/>
    <property type="match status" value="1"/>
</dbReference>
<dbReference type="AlphaFoldDB" id="A0A3B1E980"/>
<gene>
    <name evidence="5" type="ORF">MNB_ARC-1_813</name>
</gene>
<evidence type="ECO:0000259" key="4">
    <source>
        <dbReference type="SMART" id="SM00062"/>
    </source>
</evidence>
<evidence type="ECO:0000313" key="5">
    <source>
        <dbReference type="EMBL" id="VAY87256.1"/>
    </source>
</evidence>
<comment type="similarity">
    <text evidence="1">Belongs to the bacterial solute-binding protein 3 family.</text>
</comment>
<feature type="domain" description="Solute-binding protein family 3/N-terminal" evidence="4">
    <location>
        <begin position="31"/>
        <end position="260"/>
    </location>
</feature>
<organism evidence="5">
    <name type="scientific">hydrothermal vent metagenome</name>
    <dbReference type="NCBI Taxonomy" id="652676"/>
    <lineage>
        <taxon>unclassified sequences</taxon>
        <taxon>metagenomes</taxon>
        <taxon>ecological metagenomes</taxon>
    </lineage>
</organism>
<dbReference type="GO" id="GO:0006865">
    <property type="term" value="P:amino acid transport"/>
    <property type="evidence" value="ECO:0007669"/>
    <property type="project" value="TreeGrafter"/>
</dbReference>
<dbReference type="Gene3D" id="3.40.190.10">
    <property type="entry name" value="Periplasmic binding protein-like II"/>
    <property type="match status" value="2"/>
</dbReference>